<evidence type="ECO:0000313" key="1">
    <source>
        <dbReference type="EMBL" id="VXC45745.1"/>
    </source>
</evidence>
<evidence type="ECO:0000313" key="2">
    <source>
        <dbReference type="Proteomes" id="UP000437562"/>
    </source>
</evidence>
<dbReference type="EMBL" id="CABWMC010000023">
    <property type="protein sequence ID" value="VXC45745.1"/>
    <property type="molecule type" value="Genomic_DNA"/>
</dbReference>
<protein>
    <submittedName>
        <fullName evidence="1">Uncharacterized protein</fullName>
    </submittedName>
</protein>
<name>A0A653YTD3_BACMY</name>
<organism evidence="1 2">
    <name type="scientific">Bacillus mycoides</name>
    <dbReference type="NCBI Taxonomy" id="1405"/>
    <lineage>
        <taxon>Bacteria</taxon>
        <taxon>Bacillati</taxon>
        <taxon>Bacillota</taxon>
        <taxon>Bacilli</taxon>
        <taxon>Bacillales</taxon>
        <taxon>Bacillaceae</taxon>
        <taxon>Bacillus</taxon>
        <taxon>Bacillus cereus group</taxon>
    </lineage>
</organism>
<reference evidence="1 2" key="1">
    <citation type="submission" date="2019-10" db="EMBL/GenBank/DDBJ databases">
        <authorList>
            <person name="Karimi E."/>
        </authorList>
    </citation>
    <scope>NUCLEOTIDE SEQUENCE [LARGE SCALE GENOMIC DNA]</scope>
    <source>
        <strain evidence="1">Bacillus sp. 71</strain>
    </source>
</reference>
<proteinExistence type="predicted"/>
<dbReference type="Proteomes" id="UP000437562">
    <property type="component" value="Unassembled WGS sequence"/>
</dbReference>
<dbReference type="AlphaFoldDB" id="A0A653YTD3"/>
<accession>A0A653YTD3</accession>
<sequence length="44" mass="5123">MIHSISHFLVNISNIKTIAIELNITLNSTYEKYIYDKLIISKNI</sequence>
<gene>
    <name evidence="1" type="ORF">BACI71_30967</name>
</gene>